<comment type="caution">
    <text evidence="2">The sequence shown here is derived from an EMBL/GenBank/DDBJ whole genome shotgun (WGS) entry which is preliminary data.</text>
</comment>
<keyword evidence="3" id="KW-1185">Reference proteome</keyword>
<sequence>MFKELNEFKSMKNILKKDLMEAIKELANKISVHDLMLATVILREEGKYVQSSYREGYLEIYIKYFIMRIKDVKEDKNYYNSKISNESDFLEAIELLETQNKNKELYKNENDKFPLIYTIISLYTTFILNEPIHPIGTPFPGNLKVTYENGTYFCPVKDKQKENPNAVCKFCIAKQSDF</sequence>
<evidence type="ECO:0000313" key="2">
    <source>
        <dbReference type="EMBL" id="OQD58863.1"/>
    </source>
</evidence>
<dbReference type="RefSeq" id="WP_080460285.1">
    <property type="nucleotide sequence ID" value="NZ_JXMW01000007.1"/>
</dbReference>
<dbReference type="HAMAP" id="MF_00763">
    <property type="entry name" value="UPF0305"/>
    <property type="match status" value="1"/>
</dbReference>
<gene>
    <name evidence="2" type="ORF">MBBAR_7c00350</name>
</gene>
<dbReference type="Pfam" id="PF09888">
    <property type="entry name" value="DUF2115"/>
    <property type="match status" value="1"/>
</dbReference>
<dbReference type="InterPro" id="IPR019215">
    <property type="entry name" value="DUF2115"/>
</dbReference>
<dbReference type="AlphaFoldDB" id="A0A1V6N2S9"/>
<comment type="similarity">
    <text evidence="1">Belongs to the UPF0305 family.</text>
</comment>
<protein>
    <recommendedName>
        <fullName evidence="1">UPF0305 protein MBBAR_7c00350</fullName>
    </recommendedName>
</protein>
<evidence type="ECO:0000256" key="1">
    <source>
        <dbReference type="HAMAP-Rule" id="MF_00763"/>
    </source>
</evidence>
<reference evidence="2 3" key="1">
    <citation type="submission" date="2014-12" db="EMBL/GenBank/DDBJ databases">
        <title>Genome sequence of Methanobrevibacter arboriphilicus DH1, DSM1125.</title>
        <authorList>
            <person name="Poehlein A."/>
            <person name="Thauer R.K."/>
            <person name="Seedorf H."/>
            <person name="Daniel R."/>
        </authorList>
    </citation>
    <scope>NUCLEOTIDE SEQUENCE [LARGE SCALE GENOMIC DNA]</scope>
    <source>
        <strain evidence="2 3">DH1</strain>
    </source>
</reference>
<dbReference type="EMBL" id="JXMW01000007">
    <property type="protein sequence ID" value="OQD58863.1"/>
    <property type="molecule type" value="Genomic_DNA"/>
</dbReference>
<organism evidence="2 3">
    <name type="scientific">Methanobrevibacter arboriphilus JCM 13429 = DSM 1125</name>
    <dbReference type="NCBI Taxonomy" id="1300164"/>
    <lineage>
        <taxon>Archaea</taxon>
        <taxon>Methanobacteriati</taxon>
        <taxon>Methanobacteriota</taxon>
        <taxon>Methanomada group</taxon>
        <taxon>Methanobacteria</taxon>
        <taxon>Methanobacteriales</taxon>
        <taxon>Methanobacteriaceae</taxon>
        <taxon>Methanobrevibacter</taxon>
    </lineage>
</organism>
<proteinExistence type="inferred from homology"/>
<evidence type="ECO:0000313" key="3">
    <source>
        <dbReference type="Proteomes" id="UP000191661"/>
    </source>
</evidence>
<dbReference type="OrthoDB" id="81482at2157"/>
<dbReference type="Proteomes" id="UP000191661">
    <property type="component" value="Unassembled WGS sequence"/>
</dbReference>
<accession>A0A1V6N2S9</accession>
<name>A0A1V6N2S9_METAZ</name>